<dbReference type="AlphaFoldDB" id="A0A974P7J0"/>
<evidence type="ECO:0000313" key="2">
    <source>
        <dbReference type="Proteomes" id="UP000595841"/>
    </source>
</evidence>
<accession>A0A974P7J0</accession>
<protein>
    <submittedName>
        <fullName evidence="1">Uncharacterized protein</fullName>
    </submittedName>
</protein>
<keyword evidence="2" id="KW-1185">Reference proteome</keyword>
<organism evidence="1 2">
    <name type="scientific">Paenibacillus sonchi</name>
    <dbReference type="NCBI Taxonomy" id="373687"/>
    <lineage>
        <taxon>Bacteria</taxon>
        <taxon>Bacillati</taxon>
        <taxon>Bacillota</taxon>
        <taxon>Bacilli</taxon>
        <taxon>Bacillales</taxon>
        <taxon>Paenibacillaceae</taxon>
        <taxon>Paenibacillus</taxon>
        <taxon>Paenibacillus sonchi group</taxon>
    </lineage>
</organism>
<reference evidence="1 2" key="1">
    <citation type="submission" date="2021-01" db="EMBL/GenBank/DDBJ databases">
        <title>Whole genome sequence of Paenibacillus sonchi LMG 24727 for comparative genomics.</title>
        <authorList>
            <person name="Lee G."/>
            <person name="Kim M.-J."/>
            <person name="Lim K."/>
            <person name="Shin J.-H."/>
        </authorList>
    </citation>
    <scope>NUCLEOTIDE SEQUENCE [LARGE SCALE GENOMIC DNA]</scope>
    <source>
        <strain evidence="1 2">LMG 24727</strain>
    </source>
</reference>
<name>A0A974P7J0_9BACL</name>
<dbReference type="EMBL" id="CP068595">
    <property type="protein sequence ID" value="QQZ58862.1"/>
    <property type="molecule type" value="Genomic_DNA"/>
</dbReference>
<proteinExistence type="predicted"/>
<gene>
    <name evidence="1" type="ORF">JI735_19210</name>
</gene>
<dbReference type="RefSeq" id="WP_039834663.1">
    <property type="nucleotide sequence ID" value="NZ_CP068595.1"/>
</dbReference>
<evidence type="ECO:0000313" key="1">
    <source>
        <dbReference type="EMBL" id="QQZ58862.1"/>
    </source>
</evidence>
<sequence length="116" mass="14152">MWGQYHPVPYQSKIKETFLRIFGVALSLDQTLWWAAGAFLSYRFAQLVPPIGHDWLYSRLHQLIPFALCLYLCYAKHPKTGLPIWRYYRLLIALRFRQRCYYYRKYRTPVWDEGKR</sequence>
<dbReference type="Proteomes" id="UP000595841">
    <property type="component" value="Chromosome"/>
</dbReference>
<dbReference type="KEGG" id="pson:JI735_19210"/>